<dbReference type="EC" id="3.2.2.28" evidence="7"/>
<keyword evidence="1 7" id="KW-0963">Cytoplasm</keyword>
<dbReference type="NCBIfam" id="NF007570">
    <property type="entry name" value="PRK10201.1"/>
    <property type="match status" value="1"/>
</dbReference>
<keyword evidence="10" id="KW-1185">Reference proteome</keyword>
<proteinExistence type="inferred from homology"/>
<keyword evidence="5 7" id="KW-0238">DNA-binding</keyword>
<dbReference type="SUPFAM" id="SSF52141">
    <property type="entry name" value="Uracil-DNA glycosylase-like"/>
    <property type="match status" value="1"/>
</dbReference>
<accession>A0A090V372</accession>
<dbReference type="eggNOG" id="COG3663">
    <property type="taxonomic scope" value="Bacteria"/>
</dbReference>
<dbReference type="PANTHER" id="PTHR12159">
    <property type="entry name" value="G/T AND G/U MISMATCH-SPECIFIC DNA GLYCOSYLASE"/>
    <property type="match status" value="1"/>
</dbReference>
<protein>
    <recommendedName>
        <fullName evidence="7">G/U mismatch-specific DNA glycosylase</fullName>
        <ecNumber evidence="7">3.2.2.28</ecNumber>
    </recommendedName>
    <alternativeName>
        <fullName evidence="7">Double-strand-specific uracil glycosylase</fullName>
    </alternativeName>
    <alternativeName>
        <fullName evidence="7">Mismatch-specific uracil DNA-glycosylase</fullName>
        <shortName evidence="7">MUG</shortName>
    </alternativeName>
</protein>
<dbReference type="GO" id="GO:0005737">
    <property type="term" value="C:cytoplasm"/>
    <property type="evidence" value="ECO:0007669"/>
    <property type="project" value="UniProtKB-SubCell"/>
</dbReference>
<dbReference type="STRING" id="1115515.EV102420_08_01870"/>
<dbReference type="GO" id="GO:0006285">
    <property type="term" value="P:base-excision repair, AP site formation"/>
    <property type="evidence" value="ECO:0007669"/>
    <property type="project" value="UniProtKB-UniRule"/>
</dbReference>
<comment type="subunit">
    <text evidence="7">Binds DNA as a monomer.</text>
</comment>
<evidence type="ECO:0000256" key="3">
    <source>
        <dbReference type="ARBA" id="ARBA00022769"/>
    </source>
</evidence>
<evidence type="ECO:0000256" key="2">
    <source>
        <dbReference type="ARBA" id="ARBA00022763"/>
    </source>
</evidence>
<dbReference type="InterPro" id="IPR005122">
    <property type="entry name" value="Uracil-DNA_glycosylase-like"/>
</dbReference>
<keyword evidence="2 7" id="KW-0227">DNA damage</keyword>
<evidence type="ECO:0000256" key="6">
    <source>
        <dbReference type="ARBA" id="ARBA00023204"/>
    </source>
</evidence>
<dbReference type="InterPro" id="IPR023502">
    <property type="entry name" value="MUG_bact"/>
</dbReference>
<evidence type="ECO:0000259" key="8">
    <source>
        <dbReference type="SMART" id="SM00986"/>
    </source>
</evidence>
<evidence type="ECO:0000256" key="4">
    <source>
        <dbReference type="ARBA" id="ARBA00022801"/>
    </source>
</evidence>
<dbReference type="CDD" id="cd10028">
    <property type="entry name" value="UDG-F2_TDG_MUG"/>
    <property type="match status" value="1"/>
</dbReference>
<dbReference type="PANTHER" id="PTHR12159:SF9">
    <property type="entry name" value="G_T MISMATCH-SPECIFIC THYMINE DNA GLYCOSYLASE"/>
    <property type="match status" value="1"/>
</dbReference>
<comment type="function">
    <text evidence="7">Excises ethenocytosine and uracil, which can arise by alkylation or deamination of cytosine, respectively, from the corresponding mispairs with guanine in ds-DNA. It is capable of hydrolyzing the carbon-nitrogen bond between the sugar-phosphate backbone of the DNA and the mispaired base. The complementary strand guanine functions in substrate recognition. Required for DNA damage lesion repair in stationary-phase cells.</text>
</comment>
<comment type="catalytic activity">
    <reaction evidence="7">
        <text>Specifically hydrolyzes mismatched double-stranded DNA and polynucleotides, releasing free uracil.</text>
        <dbReference type="EC" id="3.2.2.28"/>
    </reaction>
</comment>
<sequence length="168" mass="18740">MINDILAPGLRVVFCGINPGKSSAHTGFHFAHPGNRFWKVIYQAGFTEQQLKPEEEQRLLDTRCGITMLVERPTVQASEVELHELRTGGRDLIKKIEDYQPDALAILGKQAYEQAFSQRGVAWGKQNITIGATEVWVLPNPSGLNRATLEKLVEAYQELDQALVARGL</sequence>
<comment type="similarity">
    <text evidence="7">Belongs to the uracil-DNA glycosylase (UDG) superfamily. TDG/mug family.</text>
</comment>
<dbReference type="InterPro" id="IPR015637">
    <property type="entry name" value="MUG/TDG"/>
</dbReference>
<dbReference type="GO" id="GO:0003677">
    <property type="term" value="F:DNA binding"/>
    <property type="evidence" value="ECO:0007669"/>
    <property type="project" value="UniProtKB-KW"/>
</dbReference>
<evidence type="ECO:0000256" key="7">
    <source>
        <dbReference type="HAMAP-Rule" id="MF_01956"/>
    </source>
</evidence>
<feature type="domain" description="Uracil-DNA glycosylase-like" evidence="8">
    <location>
        <begin position="3"/>
        <end position="160"/>
    </location>
</feature>
<gene>
    <name evidence="7 9" type="primary">mug</name>
    <name evidence="9" type="ORF">EV102420_08_01870</name>
</gene>
<dbReference type="HAMAP" id="MF_01956">
    <property type="entry name" value="MUG"/>
    <property type="match status" value="1"/>
</dbReference>
<dbReference type="GO" id="GO:0004844">
    <property type="term" value="F:uracil DNA N-glycosylase activity"/>
    <property type="evidence" value="ECO:0007669"/>
    <property type="project" value="TreeGrafter"/>
</dbReference>
<dbReference type="AlphaFoldDB" id="A0A090V372"/>
<keyword evidence="6 7" id="KW-0234">DNA repair</keyword>
<evidence type="ECO:0000313" key="9">
    <source>
        <dbReference type="EMBL" id="GAL57724.1"/>
    </source>
</evidence>
<keyword evidence="3 7" id="KW-0228">DNA excision</keyword>
<dbReference type="GO" id="GO:0008263">
    <property type="term" value="F:pyrimidine-specific mismatch base pair DNA N-glycosylase activity"/>
    <property type="evidence" value="ECO:0007669"/>
    <property type="project" value="UniProtKB-UniRule"/>
</dbReference>
<reference evidence="9 10" key="1">
    <citation type="submission" date="2014-09" db="EMBL/GenBank/DDBJ databases">
        <title>Whole genome shotgun sequence of Escherichia vulneris NBRC 102420.</title>
        <authorList>
            <person name="Yoshida Y."/>
            <person name="Hosoyama A."/>
            <person name="Tsuchikane K."/>
            <person name="Ohji S."/>
            <person name="Ichikawa N."/>
            <person name="Kimura A."/>
            <person name="Yamazoe A."/>
            <person name="Ezaki T."/>
            <person name="Fujita N."/>
        </authorList>
    </citation>
    <scope>NUCLEOTIDE SEQUENCE [LARGE SCALE GENOMIC DNA]</scope>
    <source>
        <strain evidence="9 10">NBRC 102420</strain>
    </source>
</reference>
<dbReference type="Gene3D" id="3.40.470.10">
    <property type="entry name" value="Uracil-DNA glycosylase-like domain"/>
    <property type="match status" value="1"/>
</dbReference>
<dbReference type="OrthoDB" id="9799921at2"/>
<name>A0A090V372_PSEVU</name>
<comment type="subcellular location">
    <subcellularLocation>
        <location evidence="7">Cytoplasm</location>
    </subcellularLocation>
</comment>
<dbReference type="Proteomes" id="UP000029462">
    <property type="component" value="Unassembled WGS sequence"/>
</dbReference>
<dbReference type="SMART" id="SM00986">
    <property type="entry name" value="UDG"/>
    <property type="match status" value="1"/>
</dbReference>
<dbReference type="Pfam" id="PF03167">
    <property type="entry name" value="UDG"/>
    <property type="match status" value="1"/>
</dbReference>
<dbReference type="EMBL" id="BBMZ01000008">
    <property type="protein sequence ID" value="GAL57724.1"/>
    <property type="molecule type" value="Genomic_DNA"/>
</dbReference>
<dbReference type="SMART" id="SM00987">
    <property type="entry name" value="UreE_C"/>
    <property type="match status" value="1"/>
</dbReference>
<comment type="caution">
    <text evidence="9">The sequence shown here is derived from an EMBL/GenBank/DDBJ whole genome shotgun (WGS) entry which is preliminary data.</text>
</comment>
<evidence type="ECO:0000256" key="5">
    <source>
        <dbReference type="ARBA" id="ARBA00023125"/>
    </source>
</evidence>
<evidence type="ECO:0000313" key="10">
    <source>
        <dbReference type="Proteomes" id="UP000029462"/>
    </source>
</evidence>
<dbReference type="RefSeq" id="WP_042390278.1">
    <property type="nucleotide sequence ID" value="NZ_BBMZ01000008.1"/>
</dbReference>
<evidence type="ECO:0000256" key="1">
    <source>
        <dbReference type="ARBA" id="ARBA00022490"/>
    </source>
</evidence>
<dbReference type="InterPro" id="IPR036895">
    <property type="entry name" value="Uracil-DNA_glycosylase-like_sf"/>
</dbReference>
<organism evidence="9 10">
    <name type="scientific">Pseudescherichia vulneris NBRC 102420</name>
    <dbReference type="NCBI Taxonomy" id="1115515"/>
    <lineage>
        <taxon>Bacteria</taxon>
        <taxon>Pseudomonadati</taxon>
        <taxon>Pseudomonadota</taxon>
        <taxon>Gammaproteobacteria</taxon>
        <taxon>Enterobacterales</taxon>
        <taxon>Enterobacteriaceae</taxon>
        <taxon>Pseudescherichia</taxon>
    </lineage>
</organism>
<keyword evidence="4 7" id="KW-0378">Hydrolase</keyword>